<reference evidence="1 2" key="1">
    <citation type="submission" date="2022-08" db="EMBL/GenBank/DDBJ databases">
        <title>Proteogenomics of the novel Dehalobacterium formicoaceticum strain EZ94 highlights a key role of methyltransferases during anaerobic dichloromethane degradation.</title>
        <authorList>
            <person name="Wasmund K."/>
        </authorList>
    </citation>
    <scope>NUCLEOTIDE SEQUENCE [LARGE SCALE GENOMIC DNA]</scope>
    <source>
        <strain evidence="1 2">EZ94</strain>
    </source>
</reference>
<gene>
    <name evidence="1" type="ORF">NVS47_06145</name>
</gene>
<organism evidence="1 2">
    <name type="scientific">Dehalobacterium formicoaceticum</name>
    <dbReference type="NCBI Taxonomy" id="51515"/>
    <lineage>
        <taxon>Bacteria</taxon>
        <taxon>Bacillati</taxon>
        <taxon>Bacillota</taxon>
        <taxon>Clostridia</taxon>
        <taxon>Eubacteriales</taxon>
        <taxon>Peptococcaceae</taxon>
        <taxon>Dehalobacterium</taxon>
    </lineage>
</organism>
<dbReference type="EMBL" id="JANPWE010000002">
    <property type="protein sequence ID" value="MCR6545098.1"/>
    <property type="molecule type" value="Genomic_DNA"/>
</dbReference>
<dbReference type="NCBIfam" id="TIGR02678">
    <property type="entry name" value="TIGR02678 family protein"/>
    <property type="match status" value="1"/>
</dbReference>
<dbReference type="Proteomes" id="UP001524944">
    <property type="component" value="Unassembled WGS sequence"/>
</dbReference>
<keyword evidence="2" id="KW-1185">Reference proteome</keyword>
<dbReference type="RefSeq" id="WP_257912716.1">
    <property type="nucleotide sequence ID" value="NZ_JANPWE010000002.1"/>
</dbReference>
<name>A0ABT1Y2K2_9FIRM</name>
<proteinExistence type="predicted"/>
<dbReference type="InterPro" id="IPR013494">
    <property type="entry name" value="CHP02678"/>
</dbReference>
<comment type="caution">
    <text evidence="1">The sequence shown here is derived from an EMBL/GenBank/DDBJ whole genome shotgun (WGS) entry which is preliminary data.</text>
</comment>
<evidence type="ECO:0000313" key="1">
    <source>
        <dbReference type="EMBL" id="MCR6545098.1"/>
    </source>
</evidence>
<dbReference type="Pfam" id="PF09661">
    <property type="entry name" value="DUF2398"/>
    <property type="match status" value="1"/>
</dbReference>
<protein>
    <submittedName>
        <fullName evidence="1">TIGR02678 family protein</fullName>
    </submittedName>
</protein>
<accession>A0ABT1Y2K2</accession>
<sequence>MDPGTKKYYFDEIAAEAAADLLEQFWVLREKEPERYQMIREREQVLRTYFLDKLGFRLIVHRSFAKLEKIPVKAEAWMGIQDFIHPRDYGIFCCLLAFLEGKSVDEQFLLSHLCEDLLGLYPGGEGLDWTHYEHRKSLVRVLQTAVDIGILKVVDGDIADFGYREESEVLYEVPLVARYFMRSYPKDLFQFRTKEEILAAEWQGEEEDVGINRRHRVYRILFLSPVLYSKNADDPDFLYLRNYRNRIREDIESHSGFQFELYKNAALLTLPERRARFTLFPDNKAISDIALQFAQIVREQQQTMELPRQTDGSLQVTQVDFAKWVQICQERFGAGWSKQYREGDIPQIARDLLAHLIDWQMASRAGDTGTIILFPLLVRTVGKYPADFAADGE</sequence>
<evidence type="ECO:0000313" key="2">
    <source>
        <dbReference type="Proteomes" id="UP001524944"/>
    </source>
</evidence>